<dbReference type="Proteomes" id="UP000887579">
    <property type="component" value="Unplaced"/>
</dbReference>
<name>A0AC34GP95_9BILA</name>
<dbReference type="WBParaSite" id="ES5_v2.g6081.t1">
    <property type="protein sequence ID" value="ES5_v2.g6081.t1"/>
    <property type="gene ID" value="ES5_v2.g6081"/>
</dbReference>
<organism evidence="1 2">
    <name type="scientific">Panagrolaimus sp. ES5</name>
    <dbReference type="NCBI Taxonomy" id="591445"/>
    <lineage>
        <taxon>Eukaryota</taxon>
        <taxon>Metazoa</taxon>
        <taxon>Ecdysozoa</taxon>
        <taxon>Nematoda</taxon>
        <taxon>Chromadorea</taxon>
        <taxon>Rhabditida</taxon>
        <taxon>Tylenchina</taxon>
        <taxon>Panagrolaimomorpha</taxon>
        <taxon>Panagrolaimoidea</taxon>
        <taxon>Panagrolaimidae</taxon>
        <taxon>Panagrolaimus</taxon>
    </lineage>
</organism>
<evidence type="ECO:0000313" key="1">
    <source>
        <dbReference type="Proteomes" id="UP000887579"/>
    </source>
</evidence>
<sequence>MGRQIEVLHEFQQCSSASISENITTPIAAGALTSSSPPQSTIGIGSRTTSIDSGMTGRATTSSGGSGKVNYVIEELKTTEESYVRELREIIEYYIKPFDAPENYSHFPPQLRGQTKGIFGNIQTLYKFHERLSHCFNSTDSIVEICHLIIDRRRDFLSLYRPYCQNKPISEAIRNEHHIESMKFFIDCQQRAGHLLPLSSYLLKPIQRVTKYQLLLKELLRYSPDDVRKDVNAALAAMLDLLSQLNADLNQLHISAFAGDLHLLGPLRLQTECLVYAFKRKSHRFSNKPQRRFLFLFDGGVLFCKKRTQPLPYAPEYYEHKMCIPMKDLGFAESSRSASERFEIWDGTKSDGYAIQPIEEAAKVKWIQRLVRLTTALGHYHHKPDQQSVSSSNHSHNHSTSSSSRPQSWTSDGTVSSRGSGGYDDMSASSSSNTQGTDFTLVDPNGNPSSPVRRQSSSATSTYSDVDNRYGSSHVTTIQIAPRLPSNHGDLDSVALPPPPDSSNYSLNALLESHPSQNELIAK</sequence>
<accession>A0AC34GP95</accession>
<protein>
    <submittedName>
        <fullName evidence="2">DH domain-containing protein</fullName>
    </submittedName>
</protein>
<evidence type="ECO:0000313" key="2">
    <source>
        <dbReference type="WBParaSite" id="ES5_v2.g6081.t1"/>
    </source>
</evidence>
<reference evidence="2" key="1">
    <citation type="submission" date="2022-11" db="UniProtKB">
        <authorList>
            <consortium name="WormBaseParasite"/>
        </authorList>
    </citation>
    <scope>IDENTIFICATION</scope>
</reference>
<proteinExistence type="predicted"/>